<name>A0A9W6ZTV3_9STRA</name>
<evidence type="ECO:0000313" key="2">
    <source>
        <dbReference type="Proteomes" id="UP001165082"/>
    </source>
</evidence>
<protein>
    <submittedName>
        <fullName evidence="1">Uncharacterized protein</fullName>
    </submittedName>
</protein>
<evidence type="ECO:0000313" key="1">
    <source>
        <dbReference type="EMBL" id="GMH57008.1"/>
    </source>
</evidence>
<dbReference type="AlphaFoldDB" id="A0A9W6ZTV3"/>
<accession>A0A9W6ZTV3</accession>
<gene>
    <name evidence="1" type="ORF">TrRE_jg3503</name>
</gene>
<dbReference type="EMBL" id="BRXZ01002206">
    <property type="protein sequence ID" value="GMH57008.1"/>
    <property type="molecule type" value="Genomic_DNA"/>
</dbReference>
<organism evidence="1 2">
    <name type="scientific">Triparma retinervis</name>
    <dbReference type="NCBI Taxonomy" id="2557542"/>
    <lineage>
        <taxon>Eukaryota</taxon>
        <taxon>Sar</taxon>
        <taxon>Stramenopiles</taxon>
        <taxon>Ochrophyta</taxon>
        <taxon>Bolidophyceae</taxon>
        <taxon>Parmales</taxon>
        <taxon>Triparmaceae</taxon>
        <taxon>Triparma</taxon>
    </lineage>
</organism>
<comment type="caution">
    <text evidence="1">The sequence shown here is derived from an EMBL/GenBank/DDBJ whole genome shotgun (WGS) entry which is preliminary data.</text>
</comment>
<sequence>MSFKPSKDGPLLSDSQVQSDVSSIIKSIVSHYSDLNPDLELDKSVAVMAVGGGSPYTVLLSSPSLLITSSPSPSIPGVEVRCLFFKSNEGVCQSSSHVTLPLGTYHPKMSFEYHHAMVGGLLMSRVLGRCGGGGSGEIVVVA</sequence>
<dbReference type="Proteomes" id="UP001165082">
    <property type="component" value="Unassembled WGS sequence"/>
</dbReference>
<proteinExistence type="predicted"/>
<keyword evidence="2" id="KW-1185">Reference proteome</keyword>
<reference evidence="1" key="1">
    <citation type="submission" date="2022-07" db="EMBL/GenBank/DDBJ databases">
        <title>Genome analysis of Parmales, a sister group of diatoms, reveals the evolutionary specialization of diatoms from phago-mixotrophs to photoautotrophs.</title>
        <authorList>
            <person name="Ban H."/>
            <person name="Sato S."/>
            <person name="Yoshikawa S."/>
            <person name="Kazumasa Y."/>
            <person name="Nakamura Y."/>
            <person name="Ichinomiya M."/>
            <person name="Saitoh K."/>
            <person name="Sato N."/>
            <person name="Blanc-Mathieu R."/>
            <person name="Endo H."/>
            <person name="Kuwata A."/>
            <person name="Ogata H."/>
        </authorList>
    </citation>
    <scope>NUCLEOTIDE SEQUENCE</scope>
</reference>